<keyword evidence="4" id="KW-0240">DNA-directed RNA polymerase</keyword>
<dbReference type="GO" id="GO:0000428">
    <property type="term" value="C:DNA-directed RNA polymerase complex"/>
    <property type="evidence" value="ECO:0007669"/>
    <property type="project" value="UniProtKB-KW"/>
</dbReference>
<evidence type="ECO:0000313" key="3">
    <source>
        <dbReference type="EMBL" id="CRL43320.1"/>
    </source>
</evidence>
<evidence type="ECO:0000313" key="5">
    <source>
        <dbReference type="Proteomes" id="UP000049828"/>
    </source>
</evidence>
<sequence>MAVISFKCPNCDGELIFDPETQKYKCEYCGSKFTQAELDALQPAESEETDAGAADGSDEAEQETTEQQSADTKKKEGEDGGAEAVIYNCPSCGAEIVTDATTAATFCYYCHNPVVLGKRLEGKYLPNKVIPFKISKKEAEKRFLEYVGKKKFVPKAFFNKKQIECLSGVYFPYWIYDAKLQGKLQGEGKKIRVWRTGDTEYTETKFYHVEREGEVNLKNLAENALQKANVQLVKGVLPYQFNEMKDFNMGYLSGFMAEKRDIEQKAVEGNMQATMKNSAEKLMRESVQGYNALSVNSFGVIPKKEDWSYALFPVWTVTYKGKDGKIYYYSMNGQTGKVFGELPVDYGKVTLTGIISAVVVLIIALIGGYFL</sequence>
<evidence type="ECO:0000256" key="2">
    <source>
        <dbReference type="SAM" id="Phobius"/>
    </source>
</evidence>
<dbReference type="Proteomes" id="UP000095395">
    <property type="component" value="Unassembled WGS sequence"/>
</dbReference>
<dbReference type="Proteomes" id="UP000049828">
    <property type="component" value="Unassembled WGS sequence"/>
</dbReference>
<accession>A0A0M6X075</accession>
<keyword evidence="2" id="KW-0812">Transmembrane</keyword>
<dbReference type="PANTHER" id="PTHR37826">
    <property type="entry name" value="FLOTILLIN BAND_7_5 DOMAIN PROTEIN"/>
    <property type="match status" value="1"/>
</dbReference>
<gene>
    <name evidence="4" type="ORF">ERS852392_01129</name>
    <name evidence="3" type="ORF">RIL183_09341</name>
</gene>
<name>A0A0M6X075_9FIRM</name>
<protein>
    <submittedName>
        <fullName evidence="4">DNA-directed RNA polymerase subunit P</fullName>
    </submittedName>
</protein>
<dbReference type="PANTHER" id="PTHR37826:SF3">
    <property type="entry name" value="J DOMAIN-CONTAINING PROTEIN"/>
    <property type="match status" value="1"/>
</dbReference>
<dbReference type="STRING" id="360807.ERS852392_01129"/>
<feature type="compositionally biased region" description="Acidic residues" evidence="1">
    <location>
        <begin position="45"/>
        <end position="64"/>
    </location>
</feature>
<keyword evidence="5" id="KW-1185">Reference proteome</keyword>
<dbReference type="EMBL" id="CYYR01000006">
    <property type="protein sequence ID" value="CUN70562.1"/>
    <property type="molecule type" value="Genomic_DNA"/>
</dbReference>
<reference evidence="5" key="1">
    <citation type="submission" date="2015-05" db="EMBL/GenBank/DDBJ databases">
        <authorList>
            <consortium name="Pathogen Informatics"/>
        </authorList>
    </citation>
    <scope>NUCLEOTIDE SEQUENCE [LARGE SCALE GENOMIC DNA]</scope>
    <source>
        <strain evidence="4 6">2789STDY5608835</strain>
        <strain evidence="5">L1-83</strain>
    </source>
</reference>
<keyword evidence="2" id="KW-1133">Transmembrane helix</keyword>
<evidence type="ECO:0000313" key="6">
    <source>
        <dbReference type="Proteomes" id="UP000095395"/>
    </source>
</evidence>
<keyword evidence="4" id="KW-0804">Transcription</keyword>
<dbReference type="AlphaFoldDB" id="A0A0M6X075"/>
<dbReference type="OrthoDB" id="3182597at2"/>
<feature type="transmembrane region" description="Helical" evidence="2">
    <location>
        <begin position="349"/>
        <end position="370"/>
    </location>
</feature>
<reference evidence="3" key="2">
    <citation type="submission" date="2015-05" db="EMBL/GenBank/DDBJ databases">
        <authorList>
            <person name="Wang D.B."/>
            <person name="Wang M."/>
        </authorList>
    </citation>
    <scope>NUCLEOTIDE SEQUENCE [LARGE SCALE GENOMIC DNA]</scope>
    <source>
        <strain evidence="3">L1-83</strain>
    </source>
</reference>
<dbReference type="RefSeq" id="WP_055040566.1">
    <property type="nucleotide sequence ID" value="NZ_CVRS01000129.1"/>
</dbReference>
<dbReference type="EMBL" id="CVRS01000129">
    <property type="protein sequence ID" value="CRL43320.1"/>
    <property type="molecule type" value="Genomic_DNA"/>
</dbReference>
<keyword evidence="2" id="KW-0472">Membrane</keyword>
<feature type="region of interest" description="Disordered" evidence="1">
    <location>
        <begin position="40"/>
        <end position="79"/>
    </location>
</feature>
<evidence type="ECO:0000313" key="4">
    <source>
        <dbReference type="EMBL" id="CUN70562.1"/>
    </source>
</evidence>
<evidence type="ECO:0000256" key="1">
    <source>
        <dbReference type="SAM" id="MobiDB-lite"/>
    </source>
</evidence>
<dbReference type="Gene3D" id="2.20.28.30">
    <property type="entry name" value="RNA polymerase ii, chain L"/>
    <property type="match status" value="2"/>
</dbReference>
<organism evidence="3 5">
    <name type="scientific">Roseburia inulinivorans</name>
    <dbReference type="NCBI Taxonomy" id="360807"/>
    <lineage>
        <taxon>Bacteria</taxon>
        <taxon>Bacillati</taxon>
        <taxon>Bacillota</taxon>
        <taxon>Clostridia</taxon>
        <taxon>Lachnospirales</taxon>
        <taxon>Lachnospiraceae</taxon>
        <taxon>Roseburia</taxon>
    </lineage>
</organism>
<proteinExistence type="predicted"/>